<evidence type="ECO:0000256" key="2">
    <source>
        <dbReference type="ARBA" id="ARBA00009511"/>
    </source>
</evidence>
<keyword evidence="4" id="KW-0206">Cytoskeleton</keyword>
<evidence type="ECO:0000313" key="6">
    <source>
        <dbReference type="EnsemblMetazoa" id="AMEC003635-PA"/>
    </source>
</evidence>
<protein>
    <submittedName>
        <fullName evidence="6">Uncharacterized protein</fullName>
    </submittedName>
</protein>
<evidence type="ECO:0000313" key="7">
    <source>
        <dbReference type="Proteomes" id="UP000075902"/>
    </source>
</evidence>
<comment type="similarity">
    <text evidence="2">Belongs to the thymosin beta family.</text>
</comment>
<accession>A0A182TJV9</accession>
<keyword evidence="3" id="KW-0963">Cytoplasm</keyword>
<reference evidence="6" key="2">
    <citation type="submission" date="2020-05" db="UniProtKB">
        <authorList>
            <consortium name="EnsemblMetazoa"/>
        </authorList>
    </citation>
    <scope>IDENTIFICATION</scope>
    <source>
        <strain evidence="6">CM1001059</strain>
    </source>
</reference>
<dbReference type="EnsemblMetazoa" id="AMEC003635-RA">
    <property type="protein sequence ID" value="AMEC003635-PA"/>
    <property type="gene ID" value="AMEC003635"/>
</dbReference>
<evidence type="ECO:0000256" key="1">
    <source>
        <dbReference type="ARBA" id="ARBA00004245"/>
    </source>
</evidence>
<dbReference type="GO" id="GO:0007015">
    <property type="term" value="P:actin filament organization"/>
    <property type="evidence" value="ECO:0007669"/>
    <property type="project" value="InterPro"/>
</dbReference>
<evidence type="ECO:0000256" key="5">
    <source>
        <dbReference type="SAM" id="MobiDB-lite"/>
    </source>
</evidence>
<comment type="subcellular location">
    <subcellularLocation>
        <location evidence="1">Cytoplasm</location>
        <location evidence="1">Cytoskeleton</location>
    </subcellularLocation>
</comment>
<proteinExistence type="inferred from homology"/>
<evidence type="ECO:0000256" key="4">
    <source>
        <dbReference type="ARBA" id="ARBA00023212"/>
    </source>
</evidence>
<dbReference type="Gene3D" id="1.20.5.520">
    <property type="entry name" value="Single helix bin"/>
    <property type="match status" value="1"/>
</dbReference>
<dbReference type="VEuPathDB" id="VectorBase:AMEC003635"/>
<feature type="region of interest" description="Disordered" evidence="5">
    <location>
        <begin position="1"/>
        <end position="24"/>
    </location>
</feature>
<dbReference type="InterPro" id="IPR038386">
    <property type="entry name" value="Beta-thymosin_sf"/>
</dbReference>
<dbReference type="InterPro" id="IPR001152">
    <property type="entry name" value="Beta-thymosin"/>
</dbReference>
<name>A0A182TJV9_9DIPT</name>
<evidence type="ECO:0000256" key="3">
    <source>
        <dbReference type="ARBA" id="ARBA00022490"/>
    </source>
</evidence>
<keyword evidence="7" id="KW-1185">Reference proteome</keyword>
<dbReference type="Pfam" id="PF01290">
    <property type="entry name" value="Thymosin"/>
    <property type="match status" value="1"/>
</dbReference>
<organism evidence="6 7">
    <name type="scientific">Anopheles melas</name>
    <dbReference type="NCBI Taxonomy" id="34690"/>
    <lineage>
        <taxon>Eukaryota</taxon>
        <taxon>Metazoa</taxon>
        <taxon>Ecdysozoa</taxon>
        <taxon>Arthropoda</taxon>
        <taxon>Hexapoda</taxon>
        <taxon>Insecta</taxon>
        <taxon>Pterygota</taxon>
        <taxon>Neoptera</taxon>
        <taxon>Endopterygota</taxon>
        <taxon>Diptera</taxon>
        <taxon>Nematocera</taxon>
        <taxon>Culicoidea</taxon>
        <taxon>Culicidae</taxon>
        <taxon>Anophelinae</taxon>
        <taxon>Anopheles</taxon>
    </lineage>
</organism>
<dbReference type="GO" id="GO:0003785">
    <property type="term" value="F:actin monomer binding"/>
    <property type="evidence" value="ECO:0007669"/>
    <property type="project" value="InterPro"/>
</dbReference>
<dbReference type="Proteomes" id="UP000075902">
    <property type="component" value="Unassembled WGS sequence"/>
</dbReference>
<reference evidence="7" key="1">
    <citation type="submission" date="2014-01" db="EMBL/GenBank/DDBJ databases">
        <title>The Genome Sequence of Anopheles melas CM1001059_A (V2).</title>
        <authorList>
            <consortium name="The Broad Institute Genomics Platform"/>
            <person name="Neafsey D.E."/>
            <person name="Besansky N."/>
            <person name="Howell P."/>
            <person name="Walton C."/>
            <person name="Young S.K."/>
            <person name="Zeng Q."/>
            <person name="Gargeya S."/>
            <person name="Fitzgerald M."/>
            <person name="Haas B."/>
            <person name="Abouelleil A."/>
            <person name="Allen A.W."/>
            <person name="Alvarado L."/>
            <person name="Arachchi H.M."/>
            <person name="Berlin A.M."/>
            <person name="Chapman S.B."/>
            <person name="Gainer-Dewar J."/>
            <person name="Goldberg J."/>
            <person name="Griggs A."/>
            <person name="Gujja S."/>
            <person name="Hansen M."/>
            <person name="Howarth C."/>
            <person name="Imamovic A."/>
            <person name="Ireland A."/>
            <person name="Larimer J."/>
            <person name="McCowan C."/>
            <person name="Murphy C."/>
            <person name="Pearson M."/>
            <person name="Poon T.W."/>
            <person name="Priest M."/>
            <person name="Roberts A."/>
            <person name="Saif S."/>
            <person name="Shea T."/>
            <person name="Sisk P."/>
            <person name="Sykes S."/>
            <person name="Wortman J."/>
            <person name="Nusbaum C."/>
            <person name="Birren B."/>
        </authorList>
    </citation>
    <scope>NUCLEOTIDE SEQUENCE [LARGE SCALE GENOMIC DNA]</scope>
    <source>
        <strain evidence="7">CM1001059</strain>
    </source>
</reference>
<dbReference type="AlphaFoldDB" id="A0A182TJV9"/>
<sequence length="24" mass="2696">MKHADTVEKNLLPTAETIEAEKRA</sequence>
<dbReference type="GO" id="GO:0005856">
    <property type="term" value="C:cytoskeleton"/>
    <property type="evidence" value="ECO:0007669"/>
    <property type="project" value="UniProtKB-SubCell"/>
</dbReference>